<dbReference type="Pfam" id="PF03795">
    <property type="entry name" value="YCII"/>
    <property type="match status" value="1"/>
</dbReference>
<dbReference type="InterPro" id="IPR005545">
    <property type="entry name" value="YCII"/>
</dbReference>
<dbReference type="SUPFAM" id="SSF54909">
    <property type="entry name" value="Dimeric alpha+beta barrel"/>
    <property type="match status" value="1"/>
</dbReference>
<sequence>MFIVELTYEEPIEKVEELLEDHIAWLNKYYAAGVFVASGRKVPRNGGIIFAKSMDRAELNRVLAFDPFNAVANYKVTEFAPSMSIPSLAELKTI</sequence>
<protein>
    <submittedName>
        <fullName evidence="3">YciI family protein</fullName>
    </submittedName>
</protein>
<proteinExistence type="inferred from homology"/>
<feature type="domain" description="YCII-related" evidence="2">
    <location>
        <begin position="1"/>
        <end position="79"/>
    </location>
</feature>
<dbReference type="EMBL" id="CP157947">
    <property type="protein sequence ID" value="XBS70750.1"/>
    <property type="molecule type" value="Genomic_DNA"/>
</dbReference>
<dbReference type="AlphaFoldDB" id="A0AAU7QCP7"/>
<dbReference type="InterPro" id="IPR011008">
    <property type="entry name" value="Dimeric_a/b-barrel"/>
</dbReference>
<comment type="similarity">
    <text evidence="1">Belongs to the YciI family.</text>
</comment>
<evidence type="ECO:0000259" key="2">
    <source>
        <dbReference type="Pfam" id="PF03795"/>
    </source>
</evidence>
<accession>A0AAU7QCP7</accession>
<reference evidence="3" key="1">
    <citation type="submission" date="2024-06" db="EMBL/GenBank/DDBJ databases">
        <authorList>
            <person name="Coelho C."/>
            <person name="Bento M."/>
            <person name="Garcia E."/>
            <person name="Camelo A."/>
            <person name="Brandao I."/>
            <person name="Espirito Santo C."/>
            <person name="Trovao J."/>
            <person name="Verissimo A."/>
            <person name="Costa J."/>
            <person name="Tiago I."/>
        </authorList>
    </citation>
    <scope>NUCLEOTIDE SEQUENCE</scope>
    <source>
        <strain evidence="3">KWT182</strain>
    </source>
</reference>
<dbReference type="PANTHER" id="PTHR37828">
    <property type="entry name" value="GSR2449 PROTEIN"/>
    <property type="match status" value="1"/>
</dbReference>
<name>A0AAU7QCP7_9GAMM</name>
<gene>
    <name evidence="3" type="ORF">ABK905_06425</name>
</gene>
<dbReference type="PANTHER" id="PTHR37828:SF1">
    <property type="entry name" value="YCII-RELATED DOMAIN-CONTAINING PROTEIN"/>
    <property type="match status" value="1"/>
</dbReference>
<evidence type="ECO:0000313" key="3">
    <source>
        <dbReference type="EMBL" id="XBS70750.1"/>
    </source>
</evidence>
<evidence type="ECO:0000256" key="1">
    <source>
        <dbReference type="ARBA" id="ARBA00007689"/>
    </source>
</evidence>
<organism evidence="3">
    <name type="scientific">Acerihabitans sp. KWT182</name>
    <dbReference type="NCBI Taxonomy" id="3157919"/>
    <lineage>
        <taxon>Bacteria</taxon>
        <taxon>Pseudomonadati</taxon>
        <taxon>Pseudomonadota</taxon>
        <taxon>Gammaproteobacteria</taxon>
        <taxon>Enterobacterales</taxon>
        <taxon>Pectobacteriaceae</taxon>
        <taxon>Acerihabitans</taxon>
    </lineage>
</organism>